<reference evidence="2" key="1">
    <citation type="submission" date="2022-07" db="EMBL/GenBank/DDBJ databases">
        <authorList>
            <person name="Macas J."/>
            <person name="Novak P."/>
            <person name="Neumann P."/>
        </authorList>
    </citation>
    <scope>NUCLEOTIDE SEQUENCE</scope>
</reference>
<protein>
    <submittedName>
        <fullName evidence="2">Uncharacterized protein</fullName>
    </submittedName>
</protein>
<sequence>MRNQMPQIGVIVPQGRRSDTCGPKIGFIGGTTSRKTDLSEAWPLKTTGREDCTDEEEMRIGEEELRRCGAMAVVGERRQRRRGHMEEEKSQMYKRRKMRKCIRRKKEEA</sequence>
<gene>
    <name evidence="2" type="ORF">CEURO_LOCUS15658</name>
</gene>
<evidence type="ECO:0000313" key="3">
    <source>
        <dbReference type="Proteomes" id="UP001152484"/>
    </source>
</evidence>
<dbReference type="EMBL" id="CAMAPE010000038">
    <property type="protein sequence ID" value="CAH9102067.1"/>
    <property type="molecule type" value="Genomic_DNA"/>
</dbReference>
<name>A0A9P0ZJ77_CUSEU</name>
<comment type="caution">
    <text evidence="2">The sequence shown here is derived from an EMBL/GenBank/DDBJ whole genome shotgun (WGS) entry which is preliminary data.</text>
</comment>
<organism evidence="2 3">
    <name type="scientific">Cuscuta europaea</name>
    <name type="common">European dodder</name>
    <dbReference type="NCBI Taxonomy" id="41803"/>
    <lineage>
        <taxon>Eukaryota</taxon>
        <taxon>Viridiplantae</taxon>
        <taxon>Streptophyta</taxon>
        <taxon>Embryophyta</taxon>
        <taxon>Tracheophyta</taxon>
        <taxon>Spermatophyta</taxon>
        <taxon>Magnoliopsida</taxon>
        <taxon>eudicotyledons</taxon>
        <taxon>Gunneridae</taxon>
        <taxon>Pentapetalae</taxon>
        <taxon>asterids</taxon>
        <taxon>lamiids</taxon>
        <taxon>Solanales</taxon>
        <taxon>Convolvulaceae</taxon>
        <taxon>Cuscuteae</taxon>
        <taxon>Cuscuta</taxon>
        <taxon>Cuscuta subgen. Cuscuta</taxon>
    </lineage>
</organism>
<accession>A0A9P0ZJ77</accession>
<feature type="compositionally biased region" description="Basic residues" evidence="1">
    <location>
        <begin position="92"/>
        <end position="109"/>
    </location>
</feature>
<dbReference type="Proteomes" id="UP001152484">
    <property type="component" value="Unassembled WGS sequence"/>
</dbReference>
<proteinExistence type="predicted"/>
<dbReference type="AlphaFoldDB" id="A0A9P0ZJ77"/>
<feature type="region of interest" description="Disordered" evidence="1">
    <location>
        <begin position="76"/>
        <end position="109"/>
    </location>
</feature>
<evidence type="ECO:0000256" key="1">
    <source>
        <dbReference type="SAM" id="MobiDB-lite"/>
    </source>
</evidence>
<keyword evidence="3" id="KW-1185">Reference proteome</keyword>
<evidence type="ECO:0000313" key="2">
    <source>
        <dbReference type="EMBL" id="CAH9102067.1"/>
    </source>
</evidence>